<name>A0ABQ1GMX0_9BACL</name>
<dbReference type="Proteomes" id="UP000609323">
    <property type="component" value="Unassembled WGS sequence"/>
</dbReference>
<reference evidence="2" key="1">
    <citation type="journal article" date="2019" name="Int. J. Syst. Evol. Microbiol.">
        <title>The Global Catalogue of Microorganisms (GCM) 10K type strain sequencing project: providing services to taxonomists for standard genome sequencing and annotation.</title>
        <authorList>
            <consortium name="The Broad Institute Genomics Platform"/>
            <consortium name="The Broad Institute Genome Sequencing Center for Infectious Disease"/>
            <person name="Wu L."/>
            <person name="Ma J."/>
        </authorList>
    </citation>
    <scope>NUCLEOTIDE SEQUENCE [LARGE SCALE GENOMIC DNA]</scope>
    <source>
        <strain evidence="2">CGMCC 1.15044</strain>
    </source>
</reference>
<evidence type="ECO:0008006" key="3">
    <source>
        <dbReference type="Google" id="ProtNLM"/>
    </source>
</evidence>
<evidence type="ECO:0000313" key="2">
    <source>
        <dbReference type="Proteomes" id="UP000609323"/>
    </source>
</evidence>
<gene>
    <name evidence="1" type="ORF">GCM10010917_35360</name>
</gene>
<evidence type="ECO:0000313" key="1">
    <source>
        <dbReference type="EMBL" id="GGA47030.1"/>
    </source>
</evidence>
<proteinExistence type="predicted"/>
<keyword evidence="2" id="KW-1185">Reference proteome</keyword>
<accession>A0ABQ1GMX0</accession>
<comment type="caution">
    <text evidence="1">The sequence shown here is derived from an EMBL/GenBank/DDBJ whole genome shotgun (WGS) entry which is preliminary data.</text>
</comment>
<organism evidence="1 2">
    <name type="scientific">Paenibacillus physcomitrellae</name>
    <dbReference type="NCBI Taxonomy" id="1619311"/>
    <lineage>
        <taxon>Bacteria</taxon>
        <taxon>Bacillati</taxon>
        <taxon>Bacillota</taxon>
        <taxon>Bacilli</taxon>
        <taxon>Bacillales</taxon>
        <taxon>Paenibacillaceae</taxon>
        <taxon>Paenibacillus</taxon>
    </lineage>
</organism>
<sequence>MPYAKIRNANTLRNNTTRHDWEHWTGYREQIRRMLEQTLAESRSGREHLLLLGAGNGNDVPISFIESQFERITIVDIDEQALDRLLAKVKQPGKFIKAVIDLTGIGNEIHSLSELKEKAAALAPSVDFSKLKPPFDVVMNLCFSSQLISAFFYKENSKAVYTPAFGLQLDRLIERIHGSIFAGIYERLAESGIVIHLTDVLLLQKLKKTGTSSPAKLKAEALTQGRIRDNLGLIHKRLPEFAQLGLCLPGTFAHLQPPILAKFKLQAEYTLLWDFVDDDYEDRDYLVTAHVLEKKTGTIEAGR</sequence>
<protein>
    <recommendedName>
        <fullName evidence="3">Class I SAM-dependent methyltransferase</fullName>
    </recommendedName>
</protein>
<dbReference type="EMBL" id="BMHF01000015">
    <property type="protein sequence ID" value="GGA47030.1"/>
    <property type="molecule type" value="Genomic_DNA"/>
</dbReference>